<dbReference type="GO" id="GO:0008237">
    <property type="term" value="F:metallopeptidase activity"/>
    <property type="evidence" value="ECO:0007669"/>
    <property type="project" value="InterPro"/>
</dbReference>
<reference evidence="2 3" key="1">
    <citation type="submission" date="2017-04" db="EMBL/GenBank/DDBJ databases">
        <title>Draft Aigarchaeota genome from a New Zealand hot spring.</title>
        <authorList>
            <person name="Reysenbach A.-L."/>
            <person name="Donaho J.A."/>
            <person name="Gerhart J."/>
            <person name="Kelley J.F."/>
            <person name="Kouba K."/>
            <person name="Podar M."/>
            <person name="Stott M."/>
        </authorList>
    </citation>
    <scope>NUCLEOTIDE SEQUENCE [LARGE SCALE GENOMIC DNA]</scope>
    <source>
        <strain evidence="2">NZ13_MG1</strain>
    </source>
</reference>
<gene>
    <name evidence="2" type="ORF">B9J98_02995</name>
</gene>
<feature type="domain" description="MPN" evidence="1">
    <location>
        <begin position="3"/>
        <end position="140"/>
    </location>
</feature>
<dbReference type="PROSITE" id="PS50249">
    <property type="entry name" value="MPN"/>
    <property type="match status" value="1"/>
</dbReference>
<dbReference type="InterPro" id="IPR050242">
    <property type="entry name" value="JAMM_MPN+_peptidase_M67A"/>
</dbReference>
<dbReference type="SUPFAM" id="SSF102712">
    <property type="entry name" value="JAB1/MPN domain"/>
    <property type="match status" value="1"/>
</dbReference>
<sequence>MRARIYPLALGKILHHSISNINQEVAGLMVGKVVSDVVEVWDAITGSQQGTPGYVKLEESVMALVAEVLMENLPDLYIVGWYHSHPGLNVFMSPIDVETQKAYQAMFPKAIALVIDPLEFSTSWKISDLKIGVFRVDKNRGVVPVRFTLGLQRRKVLESTLIGLQTIDLIPKKPDVQADELVKVSAAEKIEDADYIVKFFSKAKKFFSKNKG</sequence>
<dbReference type="Gene3D" id="3.40.140.10">
    <property type="entry name" value="Cytidine Deaminase, domain 2"/>
    <property type="match status" value="1"/>
</dbReference>
<evidence type="ECO:0000259" key="1">
    <source>
        <dbReference type="PROSITE" id="PS50249"/>
    </source>
</evidence>
<protein>
    <recommendedName>
        <fullName evidence="1">MPN domain-containing protein</fullName>
    </recommendedName>
</protein>
<dbReference type="SMART" id="SM00232">
    <property type="entry name" value="JAB_MPN"/>
    <property type="match status" value="1"/>
</dbReference>
<name>A0A2R7Y695_9ARCH</name>
<accession>A0A2R7Y695</accession>
<dbReference type="Pfam" id="PF01398">
    <property type="entry name" value="JAB"/>
    <property type="match status" value="1"/>
</dbReference>
<dbReference type="InterPro" id="IPR037518">
    <property type="entry name" value="MPN"/>
</dbReference>
<dbReference type="AlphaFoldDB" id="A0A2R7Y695"/>
<dbReference type="Proteomes" id="UP000244066">
    <property type="component" value="Unassembled WGS sequence"/>
</dbReference>
<comment type="caution">
    <text evidence="2">The sequence shown here is derived from an EMBL/GenBank/DDBJ whole genome shotgun (WGS) entry which is preliminary data.</text>
</comment>
<evidence type="ECO:0000313" key="2">
    <source>
        <dbReference type="EMBL" id="PUA33050.1"/>
    </source>
</evidence>
<dbReference type="InterPro" id="IPR000555">
    <property type="entry name" value="JAMM/MPN+_dom"/>
</dbReference>
<organism evidence="2 3">
    <name type="scientific">Candidatus Terraquivivens tikiterensis</name>
    <dbReference type="NCBI Taxonomy" id="1980982"/>
    <lineage>
        <taxon>Archaea</taxon>
        <taxon>Nitrososphaerota</taxon>
        <taxon>Candidatus Wolframiiraptoraceae</taxon>
        <taxon>Candidatus Terraquivivens</taxon>
    </lineage>
</organism>
<dbReference type="PANTHER" id="PTHR10410">
    <property type="entry name" value="EUKARYOTIC TRANSLATION INITIATION FACTOR 3 -RELATED"/>
    <property type="match status" value="1"/>
</dbReference>
<proteinExistence type="predicted"/>
<evidence type="ECO:0000313" key="3">
    <source>
        <dbReference type="Proteomes" id="UP000244066"/>
    </source>
</evidence>
<dbReference type="EMBL" id="NDWU01000005">
    <property type="protein sequence ID" value="PUA33050.1"/>
    <property type="molecule type" value="Genomic_DNA"/>
</dbReference>